<evidence type="ECO:0000256" key="13">
    <source>
        <dbReference type="SAM" id="Phobius"/>
    </source>
</evidence>
<dbReference type="PANTHER" id="PTHR11690:SF248">
    <property type="entry name" value="PICKPOCKET 17, ISOFORM A"/>
    <property type="match status" value="1"/>
</dbReference>
<reference evidence="14" key="2">
    <citation type="submission" date="2023-04" db="EMBL/GenBank/DDBJ databases">
        <authorList>
            <person name="Bu L."/>
            <person name="Lu L."/>
            <person name="Laidemitt M.R."/>
            <person name="Zhang S.M."/>
            <person name="Mutuku M."/>
            <person name="Mkoji G."/>
            <person name="Steinauer M."/>
            <person name="Loker E.S."/>
        </authorList>
    </citation>
    <scope>NUCLEOTIDE SEQUENCE</scope>
    <source>
        <strain evidence="14">KasaAsao</strain>
        <tissue evidence="14">Whole Snail</tissue>
    </source>
</reference>
<dbReference type="Proteomes" id="UP001233172">
    <property type="component" value="Unassembled WGS sequence"/>
</dbReference>
<keyword evidence="8 13" id="KW-0472">Membrane</keyword>
<evidence type="ECO:0000256" key="1">
    <source>
        <dbReference type="ARBA" id="ARBA00004141"/>
    </source>
</evidence>
<name>A0AAD8B060_BIOPF</name>
<keyword evidence="5 13" id="KW-1133">Transmembrane helix</keyword>
<dbReference type="Gene3D" id="2.60.470.10">
    <property type="entry name" value="Acid-sensing ion channels like domains"/>
    <property type="match status" value="1"/>
</dbReference>
<evidence type="ECO:0000256" key="2">
    <source>
        <dbReference type="ARBA" id="ARBA00022448"/>
    </source>
</evidence>
<dbReference type="PRINTS" id="PR01078">
    <property type="entry name" value="AMINACHANNEL"/>
</dbReference>
<accession>A0AAD8B060</accession>
<dbReference type="Gene3D" id="1.10.287.770">
    <property type="entry name" value="YojJ-like"/>
    <property type="match status" value="1"/>
</dbReference>
<comment type="similarity">
    <text evidence="11">Belongs to the amiloride-sensitive sodium channel (TC 1.A.6) family.</text>
</comment>
<comment type="subcellular location">
    <subcellularLocation>
        <location evidence="1">Membrane</location>
        <topology evidence="1">Multi-pass membrane protein</topology>
    </subcellularLocation>
</comment>
<evidence type="ECO:0000256" key="12">
    <source>
        <dbReference type="SAM" id="MobiDB-lite"/>
    </source>
</evidence>
<proteinExistence type="inferred from homology"/>
<evidence type="ECO:0000256" key="10">
    <source>
        <dbReference type="ARBA" id="ARBA00023303"/>
    </source>
</evidence>
<feature type="region of interest" description="Disordered" evidence="12">
    <location>
        <begin position="1"/>
        <end position="33"/>
    </location>
</feature>
<comment type="caution">
    <text evidence="14">The sequence shown here is derived from an EMBL/GenBank/DDBJ whole genome shotgun (WGS) entry which is preliminary data.</text>
</comment>
<organism evidence="14 15">
    <name type="scientific">Biomphalaria pfeifferi</name>
    <name type="common">Bloodfluke planorb</name>
    <name type="synonym">Freshwater snail</name>
    <dbReference type="NCBI Taxonomy" id="112525"/>
    <lineage>
        <taxon>Eukaryota</taxon>
        <taxon>Metazoa</taxon>
        <taxon>Spiralia</taxon>
        <taxon>Lophotrochozoa</taxon>
        <taxon>Mollusca</taxon>
        <taxon>Gastropoda</taxon>
        <taxon>Heterobranchia</taxon>
        <taxon>Euthyneura</taxon>
        <taxon>Panpulmonata</taxon>
        <taxon>Hygrophila</taxon>
        <taxon>Lymnaeoidea</taxon>
        <taxon>Planorbidae</taxon>
        <taxon>Biomphalaria</taxon>
    </lineage>
</organism>
<dbReference type="EMBL" id="JASAOG010000186">
    <property type="protein sequence ID" value="KAK0045082.1"/>
    <property type="molecule type" value="Genomic_DNA"/>
</dbReference>
<keyword evidence="15" id="KW-1185">Reference proteome</keyword>
<sequence>MKIDVQPAEPRSTTGFKPGGEMKSTTQEPQSEKKKALVKERDATMLSVVSEFADKTSLNGILMIKTSNSFGARLFWVVVFLAAVGALTFHSYSIVVDYLSYQTTTSVQRTLDHNIQMPVITICLENPIRKSKLNETSSVIIEYVQREQAKYGNPSSERVILTSPEHTLLIKIVVEYKALENIPNTTTDIFYYGLEHLRSEIRAKVGHQLEDILVNCGGTSACGQSNFTVFQNIYYGNCYTLDTTWFEINDGNQGGILLQFFLEIDEYIEEIRESIGFKIILHDPNSMPNPEFEGFQILPGTQSNIALRLLQTQYLPQPYGDCVDHSNSEYFENYDYVYTETFCIALCYARNALEKCHCKTTFYDNVDLPEEFETADYCGDNDELYQCWKKEDNSEPPCDECQSDCSLNTYNYKISSSIWPNSKALKGYLDQVCGKMSADRCARLRNQSESELRENFVSANIFYESFYVDSFTTDPAVTLTDFLCNFGGCIGLWIGLSIISVFEVVQLVTELFVAFCRICLLSRQE</sequence>
<evidence type="ECO:0000256" key="5">
    <source>
        <dbReference type="ARBA" id="ARBA00022989"/>
    </source>
</evidence>
<evidence type="ECO:0000256" key="4">
    <source>
        <dbReference type="ARBA" id="ARBA00022692"/>
    </source>
</evidence>
<evidence type="ECO:0000256" key="6">
    <source>
        <dbReference type="ARBA" id="ARBA00023053"/>
    </source>
</evidence>
<evidence type="ECO:0000313" key="14">
    <source>
        <dbReference type="EMBL" id="KAK0045082.1"/>
    </source>
</evidence>
<evidence type="ECO:0000256" key="8">
    <source>
        <dbReference type="ARBA" id="ARBA00023136"/>
    </source>
</evidence>
<evidence type="ECO:0000256" key="3">
    <source>
        <dbReference type="ARBA" id="ARBA00022461"/>
    </source>
</evidence>
<dbReference type="Pfam" id="PF00858">
    <property type="entry name" value="ASC"/>
    <property type="match status" value="1"/>
</dbReference>
<dbReference type="GO" id="GO:0015280">
    <property type="term" value="F:ligand-gated sodium channel activity"/>
    <property type="evidence" value="ECO:0007669"/>
    <property type="project" value="TreeGrafter"/>
</dbReference>
<keyword evidence="4 11" id="KW-0812">Transmembrane</keyword>
<keyword evidence="10 11" id="KW-0407">Ion channel</keyword>
<keyword evidence="2 11" id="KW-0813">Transport</keyword>
<evidence type="ECO:0000313" key="15">
    <source>
        <dbReference type="Proteomes" id="UP001233172"/>
    </source>
</evidence>
<evidence type="ECO:0000256" key="11">
    <source>
        <dbReference type="RuleBase" id="RU000679"/>
    </source>
</evidence>
<evidence type="ECO:0000256" key="9">
    <source>
        <dbReference type="ARBA" id="ARBA00023201"/>
    </source>
</evidence>
<reference evidence="14" key="1">
    <citation type="journal article" date="2023" name="PLoS Negl. Trop. Dis.">
        <title>A genome sequence for Biomphalaria pfeifferi, the major vector snail for the human-infecting parasite Schistosoma mansoni.</title>
        <authorList>
            <person name="Bu L."/>
            <person name="Lu L."/>
            <person name="Laidemitt M.R."/>
            <person name="Zhang S.M."/>
            <person name="Mutuku M."/>
            <person name="Mkoji G."/>
            <person name="Steinauer M."/>
            <person name="Loker E.S."/>
        </authorList>
    </citation>
    <scope>NUCLEOTIDE SEQUENCE</scope>
    <source>
        <strain evidence="14">KasaAsao</strain>
    </source>
</reference>
<dbReference type="PANTHER" id="PTHR11690">
    <property type="entry name" value="AMILORIDE-SENSITIVE SODIUM CHANNEL-RELATED"/>
    <property type="match status" value="1"/>
</dbReference>
<dbReference type="GO" id="GO:0005886">
    <property type="term" value="C:plasma membrane"/>
    <property type="evidence" value="ECO:0007669"/>
    <property type="project" value="TreeGrafter"/>
</dbReference>
<feature type="transmembrane region" description="Helical" evidence="13">
    <location>
        <begin position="74"/>
        <end position="95"/>
    </location>
</feature>
<dbReference type="InterPro" id="IPR001873">
    <property type="entry name" value="ENaC"/>
</dbReference>
<gene>
    <name evidence="14" type="ORF">Bpfe_025465</name>
</gene>
<keyword evidence="9 11" id="KW-0739">Sodium transport</keyword>
<keyword evidence="3 11" id="KW-0894">Sodium channel</keyword>
<evidence type="ECO:0000256" key="7">
    <source>
        <dbReference type="ARBA" id="ARBA00023065"/>
    </source>
</evidence>
<keyword evidence="6" id="KW-0915">Sodium</keyword>
<dbReference type="AlphaFoldDB" id="A0AAD8B060"/>
<protein>
    <submittedName>
        <fullName evidence="14">Uncharacterized protein</fullName>
    </submittedName>
</protein>
<keyword evidence="7 11" id="KW-0406">Ion transport</keyword>